<evidence type="ECO:0000313" key="3">
    <source>
        <dbReference type="Proteomes" id="UP000257109"/>
    </source>
</evidence>
<keyword evidence="1" id="KW-1133">Transmembrane helix</keyword>
<name>A0A371E160_MUCPR</name>
<evidence type="ECO:0000313" key="2">
    <source>
        <dbReference type="EMBL" id="RDX58532.1"/>
    </source>
</evidence>
<dbReference type="OrthoDB" id="10451960at2759"/>
<dbReference type="AlphaFoldDB" id="A0A371E160"/>
<reference evidence="2" key="1">
    <citation type="submission" date="2018-05" db="EMBL/GenBank/DDBJ databases">
        <title>Draft genome of Mucuna pruriens seed.</title>
        <authorList>
            <person name="Nnadi N.E."/>
            <person name="Vos R."/>
            <person name="Hasami M.H."/>
            <person name="Devisetty U.K."/>
            <person name="Aguiy J.C."/>
        </authorList>
    </citation>
    <scope>NUCLEOTIDE SEQUENCE [LARGE SCALE GENOMIC DNA]</scope>
    <source>
        <strain evidence="2">JCA_2017</strain>
    </source>
</reference>
<keyword evidence="3" id="KW-1185">Reference proteome</keyword>
<gene>
    <name evidence="2" type="ORF">CR513_62145</name>
</gene>
<feature type="non-terminal residue" evidence="2">
    <location>
        <position position="1"/>
    </location>
</feature>
<dbReference type="Proteomes" id="UP000257109">
    <property type="component" value="Unassembled WGS sequence"/>
</dbReference>
<comment type="caution">
    <text evidence="2">The sequence shown here is derived from an EMBL/GenBank/DDBJ whole genome shotgun (WGS) entry which is preliminary data.</text>
</comment>
<keyword evidence="1" id="KW-0812">Transmembrane</keyword>
<evidence type="ECO:0000256" key="1">
    <source>
        <dbReference type="SAM" id="Phobius"/>
    </source>
</evidence>
<dbReference type="STRING" id="157652.A0A371E160"/>
<dbReference type="Pfam" id="PF04654">
    <property type="entry name" value="DUF599"/>
    <property type="match status" value="1"/>
</dbReference>
<dbReference type="PANTHER" id="PTHR31881">
    <property type="match status" value="1"/>
</dbReference>
<feature type="transmembrane region" description="Helical" evidence="1">
    <location>
        <begin position="39"/>
        <end position="59"/>
    </location>
</feature>
<organism evidence="2 3">
    <name type="scientific">Mucuna pruriens</name>
    <name type="common">Velvet bean</name>
    <name type="synonym">Dolichos pruriens</name>
    <dbReference type="NCBI Taxonomy" id="157652"/>
    <lineage>
        <taxon>Eukaryota</taxon>
        <taxon>Viridiplantae</taxon>
        <taxon>Streptophyta</taxon>
        <taxon>Embryophyta</taxon>
        <taxon>Tracheophyta</taxon>
        <taxon>Spermatophyta</taxon>
        <taxon>Magnoliopsida</taxon>
        <taxon>eudicotyledons</taxon>
        <taxon>Gunneridae</taxon>
        <taxon>Pentapetalae</taxon>
        <taxon>rosids</taxon>
        <taxon>fabids</taxon>
        <taxon>Fabales</taxon>
        <taxon>Fabaceae</taxon>
        <taxon>Papilionoideae</taxon>
        <taxon>50 kb inversion clade</taxon>
        <taxon>NPAAA clade</taxon>
        <taxon>indigoferoid/millettioid clade</taxon>
        <taxon>Phaseoleae</taxon>
        <taxon>Mucuna</taxon>
    </lineage>
</organism>
<protein>
    <submittedName>
        <fullName evidence="2">Uncharacterized protein</fullName>
    </submittedName>
</protein>
<dbReference type="EMBL" id="QJKJ01017390">
    <property type="protein sequence ID" value="RDX58532.1"/>
    <property type="molecule type" value="Genomic_DNA"/>
</dbReference>
<accession>A0A371E160</accession>
<keyword evidence="1" id="KW-0472">Membrane</keyword>
<proteinExistence type="predicted"/>
<dbReference type="PANTHER" id="PTHR31881:SF6">
    <property type="entry name" value="OS09G0494600 PROTEIN"/>
    <property type="match status" value="1"/>
</dbReference>
<sequence length="92" mass="10886">MQLLSPKLTKQLYSGGRKNLQREEAVKRTHKQKMEWKKYYLDVVLVPLGFLITIGYHVWLWHKVRTEPSSTIIGINSHGRRAWVPAMLKMIR</sequence>
<dbReference type="InterPro" id="IPR006747">
    <property type="entry name" value="DUF599"/>
</dbReference>